<keyword evidence="2" id="KW-0812">Transmembrane</keyword>
<feature type="transmembrane region" description="Helical" evidence="2">
    <location>
        <begin position="62"/>
        <end position="79"/>
    </location>
</feature>
<reference evidence="4 5" key="1">
    <citation type="submission" date="2024-09" db="EMBL/GenBank/DDBJ databases">
        <authorList>
            <person name="Sun Q."/>
            <person name="Mori K."/>
        </authorList>
    </citation>
    <scope>NUCLEOTIDE SEQUENCE [LARGE SCALE GENOMIC DNA]</scope>
    <source>
        <strain evidence="4 5">CGMCC 1.15906</strain>
    </source>
</reference>
<keyword evidence="4" id="KW-0255">Endonuclease</keyword>
<dbReference type="Pfam" id="PF03372">
    <property type="entry name" value="Exo_endo_phos"/>
    <property type="match status" value="1"/>
</dbReference>
<proteinExistence type="predicted"/>
<keyword evidence="4" id="KW-0378">Hydrolase</keyword>
<dbReference type="Gene3D" id="3.60.10.10">
    <property type="entry name" value="Endonuclease/exonuclease/phosphatase"/>
    <property type="match status" value="1"/>
</dbReference>
<dbReference type="InterPro" id="IPR036691">
    <property type="entry name" value="Endo/exonu/phosph_ase_sf"/>
</dbReference>
<keyword evidence="5" id="KW-1185">Reference proteome</keyword>
<keyword evidence="4" id="KW-0540">Nuclease</keyword>
<dbReference type="SUPFAM" id="SSF56219">
    <property type="entry name" value="DNase I-like"/>
    <property type="match status" value="1"/>
</dbReference>
<name>A0ABV6QXF4_9ACTN</name>
<dbReference type="RefSeq" id="WP_380057207.1">
    <property type="nucleotide sequence ID" value="NZ_JBHLTC010000050.1"/>
</dbReference>
<comment type="caution">
    <text evidence="4">The sequence shown here is derived from an EMBL/GenBank/DDBJ whole genome shotgun (WGS) entry which is preliminary data.</text>
</comment>
<feature type="transmembrane region" description="Helical" evidence="2">
    <location>
        <begin position="86"/>
        <end position="106"/>
    </location>
</feature>
<feature type="region of interest" description="Disordered" evidence="1">
    <location>
        <begin position="1"/>
        <end position="25"/>
    </location>
</feature>
<evidence type="ECO:0000256" key="2">
    <source>
        <dbReference type="SAM" id="Phobius"/>
    </source>
</evidence>
<keyword evidence="2" id="KW-0472">Membrane</keyword>
<dbReference type="InterPro" id="IPR005135">
    <property type="entry name" value="Endo/exonuclease/phosphatase"/>
</dbReference>
<feature type="domain" description="Endonuclease/exonuclease/phosphatase" evidence="3">
    <location>
        <begin position="120"/>
        <end position="320"/>
    </location>
</feature>
<evidence type="ECO:0000259" key="3">
    <source>
        <dbReference type="Pfam" id="PF03372"/>
    </source>
</evidence>
<sequence>MATLIESPRPTRAVPRQAAAPKHQRRRRSRLVIAFGILSAAAILLHESIPNRPGNLGSLTETLLPWSALVIPVLLVFAISRRSVAILLVMLLPLSAWLLVFGGSLADKGKPGVADLTVVSHNVSAVNPNHAGTAKALAATGADVIALEELSRKAIRVYERLLGTTYKHHVVEGTVGVWSKYPLRDSRAIDIYEPQRALRTTVETSHGPVAIFVAHLSSVRVKPDTGFMTNRRNYAGRLLGEAIRTDPVERTILAGDFNGTTLDRALEPVTGGMRSVQDEAGHGFGFTWPAMLPMARIDNLLVRNLRPLDAWTLPATGSDHLPVATTLDL</sequence>
<dbReference type="Proteomes" id="UP001589890">
    <property type="component" value="Unassembled WGS sequence"/>
</dbReference>
<organism evidence="4 5">
    <name type="scientific">Kribbella deserti</name>
    <dbReference type="NCBI Taxonomy" id="1926257"/>
    <lineage>
        <taxon>Bacteria</taxon>
        <taxon>Bacillati</taxon>
        <taxon>Actinomycetota</taxon>
        <taxon>Actinomycetes</taxon>
        <taxon>Propionibacteriales</taxon>
        <taxon>Kribbellaceae</taxon>
        <taxon>Kribbella</taxon>
    </lineage>
</organism>
<keyword evidence="2" id="KW-1133">Transmembrane helix</keyword>
<dbReference type="EMBL" id="JBHLTC010000050">
    <property type="protein sequence ID" value="MFC0629323.1"/>
    <property type="molecule type" value="Genomic_DNA"/>
</dbReference>
<protein>
    <submittedName>
        <fullName evidence="4">Endonuclease/exonuclease/phosphatase family protein</fullName>
    </submittedName>
</protein>
<gene>
    <name evidence="4" type="ORF">ACFFGN_34980</name>
</gene>
<evidence type="ECO:0000313" key="4">
    <source>
        <dbReference type="EMBL" id="MFC0629323.1"/>
    </source>
</evidence>
<evidence type="ECO:0000313" key="5">
    <source>
        <dbReference type="Proteomes" id="UP001589890"/>
    </source>
</evidence>
<accession>A0ABV6QXF4</accession>
<evidence type="ECO:0000256" key="1">
    <source>
        <dbReference type="SAM" id="MobiDB-lite"/>
    </source>
</evidence>
<dbReference type="GO" id="GO:0004519">
    <property type="term" value="F:endonuclease activity"/>
    <property type="evidence" value="ECO:0007669"/>
    <property type="project" value="UniProtKB-KW"/>
</dbReference>
<feature type="transmembrane region" description="Helical" evidence="2">
    <location>
        <begin position="31"/>
        <end position="50"/>
    </location>
</feature>